<accession>A0AAF0UPZ5</accession>
<name>A0AAF0UPZ5_SOLVR</name>
<dbReference type="Pfam" id="PF08284">
    <property type="entry name" value="RVP_2"/>
    <property type="match status" value="1"/>
</dbReference>
<dbReference type="AlphaFoldDB" id="A0AAF0UPZ5"/>
<evidence type="ECO:0008006" key="3">
    <source>
        <dbReference type="Google" id="ProtNLM"/>
    </source>
</evidence>
<gene>
    <name evidence="1" type="ORF">MTR67_043275</name>
</gene>
<reference evidence="1" key="1">
    <citation type="submission" date="2023-08" db="EMBL/GenBank/DDBJ databases">
        <title>A de novo genome assembly of Solanum verrucosum Schlechtendal, a Mexican diploid species geographically isolated from the other diploid A-genome species in potato relatives.</title>
        <authorList>
            <person name="Hosaka K."/>
        </authorList>
    </citation>
    <scope>NUCLEOTIDE SEQUENCE</scope>
    <source>
        <tissue evidence="1">Young leaves</tissue>
    </source>
</reference>
<protein>
    <recommendedName>
        <fullName evidence="3">Gag-pol polyprotein</fullName>
    </recommendedName>
</protein>
<keyword evidence="2" id="KW-1185">Reference proteome</keyword>
<proteinExistence type="predicted"/>
<organism evidence="1 2">
    <name type="scientific">Solanum verrucosum</name>
    <dbReference type="NCBI Taxonomy" id="315347"/>
    <lineage>
        <taxon>Eukaryota</taxon>
        <taxon>Viridiplantae</taxon>
        <taxon>Streptophyta</taxon>
        <taxon>Embryophyta</taxon>
        <taxon>Tracheophyta</taxon>
        <taxon>Spermatophyta</taxon>
        <taxon>Magnoliopsida</taxon>
        <taxon>eudicotyledons</taxon>
        <taxon>Gunneridae</taxon>
        <taxon>Pentapetalae</taxon>
        <taxon>asterids</taxon>
        <taxon>lamiids</taxon>
        <taxon>Solanales</taxon>
        <taxon>Solanaceae</taxon>
        <taxon>Solanoideae</taxon>
        <taxon>Solaneae</taxon>
        <taxon>Solanum</taxon>
    </lineage>
</organism>
<evidence type="ECO:0000313" key="2">
    <source>
        <dbReference type="Proteomes" id="UP001234989"/>
    </source>
</evidence>
<evidence type="ECO:0000313" key="1">
    <source>
        <dbReference type="EMBL" id="WMV49890.1"/>
    </source>
</evidence>
<dbReference type="EMBL" id="CP133621">
    <property type="protein sequence ID" value="WMV49890.1"/>
    <property type="molecule type" value="Genomic_DNA"/>
</dbReference>
<sequence length="185" mass="21131">MTVQANREVITPMKPIMGTTTTGVRDFTRMNLPEFYGSKFDDDPQEFIIDIYKIMKIMKVSPVEKVELAAYQLKVVAQVWFNQWKKERDHEDSPDVVANMLNVFHLYVYALLDLDSTLSFVTPYVTMRFVVCPAILLEPFSVSTPVSDATVAKQVCRNCPVSVSHRVTHVDLVELDMLDSILFFG</sequence>
<dbReference type="Proteomes" id="UP001234989">
    <property type="component" value="Chromosome 10"/>
</dbReference>